<evidence type="ECO:0000256" key="5">
    <source>
        <dbReference type="RuleBase" id="RU003694"/>
    </source>
</evidence>
<dbReference type="Pfam" id="PF07977">
    <property type="entry name" value="FabA"/>
    <property type="match status" value="2"/>
</dbReference>
<feature type="region of interest" description="Disordered" evidence="6">
    <location>
        <begin position="1208"/>
        <end position="1227"/>
    </location>
</feature>
<dbReference type="OrthoDB" id="9786735at2"/>
<feature type="domain" description="Ketosynthase family 3 (KS3)" evidence="7">
    <location>
        <begin position="4"/>
        <end position="431"/>
    </location>
</feature>
<evidence type="ECO:0000259" key="7">
    <source>
        <dbReference type="PROSITE" id="PS52004"/>
    </source>
</evidence>
<dbReference type="SUPFAM" id="SSF53901">
    <property type="entry name" value="Thiolase-like"/>
    <property type="match status" value="2"/>
</dbReference>
<evidence type="ECO:0000256" key="1">
    <source>
        <dbReference type="ARBA" id="ARBA00022450"/>
    </source>
</evidence>
<feature type="region of interest" description="Disordered" evidence="6">
    <location>
        <begin position="1263"/>
        <end position="1282"/>
    </location>
</feature>
<dbReference type="InterPro" id="IPR014031">
    <property type="entry name" value="Ketoacyl_synth_C"/>
</dbReference>
<keyword evidence="9" id="KW-1185">Reference proteome</keyword>
<evidence type="ECO:0000256" key="3">
    <source>
        <dbReference type="ARBA" id="ARBA00022679"/>
    </source>
</evidence>
<dbReference type="GO" id="GO:0016829">
    <property type="term" value="F:lyase activity"/>
    <property type="evidence" value="ECO:0007669"/>
    <property type="project" value="UniProtKB-KW"/>
</dbReference>
<dbReference type="SUPFAM" id="SSF52151">
    <property type="entry name" value="FabD/lysophospholipase-like"/>
    <property type="match status" value="1"/>
</dbReference>
<gene>
    <name evidence="8" type="ORF">SAMN06296036_1229</name>
</gene>
<dbReference type="STRING" id="1513793.SAMN06296036_1229"/>
<dbReference type="EMBL" id="FWZT01000022">
    <property type="protein sequence ID" value="SMF64143.1"/>
    <property type="molecule type" value="Genomic_DNA"/>
</dbReference>
<accession>A0A1Y6CM78</accession>
<dbReference type="PANTHER" id="PTHR43074">
    <property type="entry name" value="OMEGA-3 POLYUNSATURATED FATTY ACID SYNTHASE PFAB-RELATED"/>
    <property type="match status" value="1"/>
</dbReference>
<dbReference type="PROSITE" id="PS52004">
    <property type="entry name" value="KS3_2"/>
    <property type="match status" value="1"/>
</dbReference>
<evidence type="ECO:0000256" key="6">
    <source>
        <dbReference type="SAM" id="MobiDB-lite"/>
    </source>
</evidence>
<dbReference type="Proteomes" id="UP000192907">
    <property type="component" value="Unassembled WGS sequence"/>
</dbReference>
<dbReference type="InterPro" id="IPR014043">
    <property type="entry name" value="Acyl_transferase_dom"/>
</dbReference>
<dbReference type="PROSITE" id="PS00606">
    <property type="entry name" value="KS3_1"/>
    <property type="match status" value="1"/>
</dbReference>
<keyword evidence="1" id="KW-0596">Phosphopantetheine</keyword>
<dbReference type="InterPro" id="IPR018201">
    <property type="entry name" value="Ketoacyl_synth_AS"/>
</dbReference>
<evidence type="ECO:0000256" key="2">
    <source>
        <dbReference type="ARBA" id="ARBA00022553"/>
    </source>
</evidence>
<dbReference type="Pfam" id="PF00109">
    <property type="entry name" value="ketoacyl-synt"/>
    <property type="match status" value="2"/>
</dbReference>
<dbReference type="Gene3D" id="3.30.70.250">
    <property type="entry name" value="Malonyl-CoA ACP transacylase, ACP-binding"/>
    <property type="match status" value="1"/>
</dbReference>
<dbReference type="Gene3D" id="3.40.47.10">
    <property type="match status" value="2"/>
</dbReference>
<comment type="similarity">
    <text evidence="5">Belongs to the thiolase-like superfamily. Beta-ketoacyl-ACP synthases family.</text>
</comment>
<name>A0A1Y6CM78_9BACT</name>
<dbReference type="InterPro" id="IPR001227">
    <property type="entry name" value="Ac_transferase_dom_sf"/>
</dbReference>
<dbReference type="InterPro" id="IPR016039">
    <property type="entry name" value="Thiolase-like"/>
</dbReference>
<evidence type="ECO:0000313" key="8">
    <source>
        <dbReference type="EMBL" id="SMF64143.1"/>
    </source>
</evidence>
<keyword evidence="2" id="KW-0597">Phosphoprotein</keyword>
<reference evidence="9" key="1">
    <citation type="submission" date="2017-04" db="EMBL/GenBank/DDBJ databases">
        <authorList>
            <person name="Varghese N."/>
            <person name="Submissions S."/>
        </authorList>
    </citation>
    <scope>NUCLEOTIDE SEQUENCE [LARGE SCALE GENOMIC DNA]</scope>
    <source>
        <strain evidence="9">RKEM611</strain>
    </source>
</reference>
<dbReference type="GO" id="GO:0004315">
    <property type="term" value="F:3-oxoacyl-[acyl-carrier-protein] synthase activity"/>
    <property type="evidence" value="ECO:0007669"/>
    <property type="project" value="InterPro"/>
</dbReference>
<keyword evidence="4" id="KW-0456">Lyase</keyword>
<dbReference type="InterPro" id="IPR020841">
    <property type="entry name" value="PKS_Beta-ketoAc_synthase_dom"/>
</dbReference>
<evidence type="ECO:0000256" key="4">
    <source>
        <dbReference type="ARBA" id="ARBA00023239"/>
    </source>
</evidence>
<feature type="compositionally biased region" description="Basic and acidic residues" evidence="6">
    <location>
        <begin position="1218"/>
        <end position="1227"/>
    </location>
</feature>
<dbReference type="InterPro" id="IPR014030">
    <property type="entry name" value="Ketoacyl_synth_N"/>
</dbReference>
<dbReference type="InterPro" id="IPR013114">
    <property type="entry name" value="FabA_FabZ"/>
</dbReference>
<dbReference type="CDD" id="cd00833">
    <property type="entry name" value="PKS"/>
    <property type="match status" value="1"/>
</dbReference>
<dbReference type="GO" id="GO:0006633">
    <property type="term" value="P:fatty acid biosynthetic process"/>
    <property type="evidence" value="ECO:0007669"/>
    <property type="project" value="InterPro"/>
</dbReference>
<organism evidence="8 9">
    <name type="scientific">Pseudobacteriovorax antillogorgiicola</name>
    <dbReference type="NCBI Taxonomy" id="1513793"/>
    <lineage>
        <taxon>Bacteria</taxon>
        <taxon>Pseudomonadati</taxon>
        <taxon>Bdellovibrionota</taxon>
        <taxon>Oligoflexia</taxon>
        <taxon>Oligoflexales</taxon>
        <taxon>Pseudobacteriovoracaceae</taxon>
        <taxon>Pseudobacteriovorax</taxon>
    </lineage>
</organism>
<dbReference type="InterPro" id="IPR029069">
    <property type="entry name" value="HotDog_dom_sf"/>
</dbReference>
<dbReference type="InterPro" id="IPR016035">
    <property type="entry name" value="Acyl_Trfase/lysoPLipase"/>
</dbReference>
<dbReference type="RefSeq" id="WP_132323297.1">
    <property type="nucleotide sequence ID" value="NZ_FWZT01000022.1"/>
</dbReference>
<dbReference type="SMART" id="SM00825">
    <property type="entry name" value="PKS_KS"/>
    <property type="match status" value="1"/>
</dbReference>
<dbReference type="Gene3D" id="3.10.129.10">
    <property type="entry name" value="Hotdog Thioesterase"/>
    <property type="match status" value="4"/>
</dbReference>
<dbReference type="Gene3D" id="3.40.366.10">
    <property type="entry name" value="Malonyl-Coenzyme A Acyl Carrier Protein, domain 2"/>
    <property type="match status" value="1"/>
</dbReference>
<dbReference type="PANTHER" id="PTHR43074:SF1">
    <property type="entry name" value="BETA-KETOACYL SYNTHASE FAMILY PROTEIN-RELATED"/>
    <property type="match status" value="1"/>
</dbReference>
<proteinExistence type="inferred from homology"/>
<sequence>MTYFEPIAVVGQGCLLPGASNPEQLWDIVAEGRTVLSEPPENHWRIPMDQALSETQGRYEKNKSWVSRGGYIHGFSAEKQLKGLLQKMPSLRMLDSLVQWSAYAALQALEGISCPDDPKKTGLIMGNLSYPSASMAKVASEVWLEQMGVSQGETTDFRNRFMSGGSAAYVAQALGIEGRSFALDAACASGLYAIRLACEQLQERRLDMALAGAVNCTDPLFIHVGFCALSAMSKTGQSRPFHRDADGLIPAEGAAFVALKRLDDAIADGDSILGVIRGLGLANDGRRGGLLSPSSDGQVQAMKQAYLQSGLSPDLVSYVECHATGTLRGDSAEVKSMAAVFDKALPISSLKANLGHSITASGVAGLIKALASMKHQTIPTTPHAYPLADHITASQFSVPEENQTWSSDKPRVAAVNAFGFGGNNAHLLLEEWRDAAQFVPPSLELAPAAEVCVTGIEIKTHNAKDAVAFYQGLRNASLSDEPTEFEAHIDIRKTGFPPHDLKASLGQQLIMVELAQRLAQETGLPNEGLGILIGMGADPEICRYGLRARLEAALREALGDDEITLDTVAPQLEASHVLGTMPNVVANRISSALDARGMSFAVSQEDGSGLAALELALGAIGRGELSTALVGAVDLCLEPVNQAANATVLNKPEGADAAVALILKSREQAEQDGDQILGTIAVSSSQGNQSSCSLALDSLGYSHVSSLLLDLAVQLQEVQQGHMENSEGMIIPALDGAKDRVLAYASLWDQKYGFEFHRHSNAVVPQKTDLKVWRFGASTAEQLIDDLEGGRTSDRTGHRLVLWGRSEELATLKKRASILIKTPRDKGISLKGIYYSPKAVPGKVASLYTGAASSYPMMGRKLLLDCPQLLQDFEQVLPQAERYLSWVYQGESEESRLPYNQLVGSSFLCQIHGLASRKYLKIEVDGIAGLSSGETNSMFAHGIWNDMAGLLDDVAASGLYQTHMAGSFDAVRKAWGLGPDDAVPWENYRVLAPVSKVKSLLEGTERVYISIINSPNDLVICGHREELQRVLKQLPKGRYNDLGHDLAVHCNAVKDFEGDWRRIHTRPTQAPTGGLKVYSNYLDGVYQPSSETVADALTGQAFQTIDFPKIIEAMWDDGFRIFVEHGPRQSLSESIRSILGDKVYTAVAYDSPDSQGLEGMIKVAAALWTSGHDVSWDWLKDMQAPELDQATYPKMSFPLRLADPEPFTPKQQGCLMERTPDPAESRRLAKAPTLSLGKKPLRLEHNDDDRVISTKAHIVESRKTKALSAVKPRSTRPGPKFSRDDLKILAGGKISDRFGPEFVGQDAYPIQVRMPEPPLLLCDRVLGIDGDAKSMGKGIIWTETDVFDDSWYLVNGRMPAGIFIESGQADLLLISWLGIDFHCQGERAYRLLGCELEFHGELPKPGETLSYQIHVDGHAKHGDVRLFFFHYDCYINGELRISVRSGQAGFFSKNELAASDGVLWKPETGAYTDQPRLEYPDTVSKKTALSQADILSFREGQIDRCFGNEFAYAATHTRTPKISDGPLQFIDQVQELDFSGGPKGRGYVLAKTAIDPDHWYFDGHFKNDPCMPGTLMAEGCLEAMAIYMAATGVTLRRDGWRFEPATETKYLFKCRGQVTPDSKELSYELFIDEFYWDGQVPTLFAHVLCTVDGRKAFLCERLGLRLVPDYPLTTIRDFDDKGVGDGRPVAMVGDFKFDYQSLINCAWGHPQKAFGPDFPFEVGLRTARLPSPPYHFMTRILEVNGDYLGQRAGAKVKAAYDFHDRPWYFDDNPHGVMPYAVLMEIALQPCGWLATYSGLPGVKGRELLFRNLDGKAKALRPIKPEDSSLVTTSELTAVSKMSNIIIVKFQVQCHVGGELVYDLDTAFGFFPEDAMVNQKGLPIATDGKQLALPNNTEINMKEDITGIADGKLLMIDRVTRLDPHGGAEGRGYIRAEKDVAPSDWFFKSHFFQDPVQPGSLGVEAMIQLMQVYMAQTFAKGEEVFFEPVSSGEEIEWHYRGQVAPHIKQMTVDFELTEVNESAAQTVMTGIGRLWVEGKKIYEAPRLAMTMKPQGKALAVNHTPLNGQDGRIKFDLIYDQLKGQDDARLQTVYDVFTALAYQFVGQVHLEDPAALAALHGKPVLYLANHQVGIESLLFMTMVKTLQGNPVRAIAKSEHQKSIYGGLQDLRAEVFGGLSPIGMYFFQRDHHLSIFSCLEEYKKDQQDYSMSLLCHVDGTRSVVANDPVKAVSSIFIDLAKSTGLPIVPVRFAGALPETNDEQKRFEFPVHWGAQDYYIGKPIPAAELSQLGLKDAVERVKSGINRLGPKQEQAKSADPKFKTMMHGFQSQGATVQQSLLLACLACFAEAQPQVHELRQKIIDGSLDPMTRRLFELFQ</sequence>
<evidence type="ECO:0000313" key="9">
    <source>
        <dbReference type="Proteomes" id="UP000192907"/>
    </source>
</evidence>
<protein>
    <submittedName>
        <fullName evidence="8">FabA-like domain-containing protein</fullName>
    </submittedName>
</protein>
<dbReference type="Pfam" id="PF02801">
    <property type="entry name" value="Ketoacyl-synt_C"/>
    <property type="match status" value="1"/>
</dbReference>
<dbReference type="SUPFAM" id="SSF54637">
    <property type="entry name" value="Thioesterase/thiol ester dehydrase-isomerase"/>
    <property type="match status" value="4"/>
</dbReference>
<keyword evidence="3 5" id="KW-0808">Transferase</keyword>
<dbReference type="SMART" id="SM00827">
    <property type="entry name" value="PKS_AT"/>
    <property type="match status" value="1"/>
</dbReference>
<dbReference type="InterPro" id="IPR052568">
    <property type="entry name" value="PKS-FAS_Synthase"/>
</dbReference>